<dbReference type="Proteomes" id="UP000321947">
    <property type="component" value="Unassembled WGS sequence"/>
</dbReference>
<dbReference type="AlphaFoldDB" id="A0A5D3DFD3"/>
<dbReference type="EMBL" id="SSTE01005668">
    <property type="protein sequence ID" value="KAA0060350.1"/>
    <property type="molecule type" value="Genomic_DNA"/>
</dbReference>
<sequence>MAEEFDEEIERMSLKQRLRPEELRLVDLVQPKKGKSKVGASRLKVMNRALLGWMGHFEGAKPFPTTMEKLCFKYLPTLARYPKIEMGGRVNLAGLNRLRTLHLNKEEELRQNT</sequence>
<dbReference type="Proteomes" id="UP000321393">
    <property type="component" value="Unassembled WGS sequence"/>
</dbReference>
<comment type="caution">
    <text evidence="2">The sequence shown here is derived from an EMBL/GenBank/DDBJ whole genome shotgun (WGS) entry which is preliminary data.</text>
</comment>
<name>A0A5D3DFD3_CUCMM</name>
<organism evidence="2 4">
    <name type="scientific">Cucumis melo var. makuwa</name>
    <name type="common">Oriental melon</name>
    <dbReference type="NCBI Taxonomy" id="1194695"/>
    <lineage>
        <taxon>Eukaryota</taxon>
        <taxon>Viridiplantae</taxon>
        <taxon>Streptophyta</taxon>
        <taxon>Embryophyta</taxon>
        <taxon>Tracheophyta</taxon>
        <taxon>Spermatophyta</taxon>
        <taxon>Magnoliopsida</taxon>
        <taxon>eudicotyledons</taxon>
        <taxon>Gunneridae</taxon>
        <taxon>Pentapetalae</taxon>
        <taxon>rosids</taxon>
        <taxon>fabids</taxon>
        <taxon>Cucurbitales</taxon>
        <taxon>Cucurbitaceae</taxon>
        <taxon>Benincaseae</taxon>
        <taxon>Cucumis</taxon>
    </lineage>
</organism>
<accession>A0A5D3DFD3</accession>
<gene>
    <name evidence="2" type="ORF">E5676_scaffold318G00890</name>
    <name evidence="1" type="ORF">E6C27_scaffold22G001410</name>
</gene>
<evidence type="ECO:0000313" key="3">
    <source>
        <dbReference type="Proteomes" id="UP000321393"/>
    </source>
</evidence>
<evidence type="ECO:0000313" key="4">
    <source>
        <dbReference type="Proteomes" id="UP000321947"/>
    </source>
</evidence>
<protein>
    <submittedName>
        <fullName evidence="2">Uncharacterized protein</fullName>
    </submittedName>
</protein>
<reference evidence="3 4" key="1">
    <citation type="submission" date="2019-08" db="EMBL/GenBank/DDBJ databases">
        <title>Draft genome sequences of two oriental melons (Cucumis melo L. var makuwa).</title>
        <authorList>
            <person name="Kwon S.-Y."/>
        </authorList>
    </citation>
    <scope>NUCLEOTIDE SEQUENCE [LARGE SCALE GENOMIC DNA]</scope>
    <source>
        <strain evidence="4">cv. Chang Bougi</strain>
        <strain evidence="3">cv. SW 3</strain>
        <tissue evidence="2">Leaf</tissue>
    </source>
</reference>
<proteinExistence type="predicted"/>
<dbReference type="EMBL" id="SSTD01005234">
    <property type="protein sequence ID" value="TYK22100.1"/>
    <property type="molecule type" value="Genomic_DNA"/>
</dbReference>
<evidence type="ECO:0000313" key="2">
    <source>
        <dbReference type="EMBL" id="TYK22100.1"/>
    </source>
</evidence>
<evidence type="ECO:0000313" key="1">
    <source>
        <dbReference type="EMBL" id="KAA0060350.1"/>
    </source>
</evidence>